<organism evidence="8">
    <name type="scientific">marine metagenome</name>
    <dbReference type="NCBI Taxonomy" id="408172"/>
    <lineage>
        <taxon>unclassified sequences</taxon>
        <taxon>metagenomes</taxon>
        <taxon>ecological metagenomes</taxon>
    </lineage>
</organism>
<dbReference type="CDD" id="cd02440">
    <property type="entry name" value="AdoMet_MTases"/>
    <property type="match status" value="1"/>
</dbReference>
<feature type="domain" description="Methyltransferase small" evidence="6">
    <location>
        <begin position="118"/>
        <end position="192"/>
    </location>
</feature>
<dbReference type="InterPro" id="IPR029063">
    <property type="entry name" value="SAM-dependent_MTases_sf"/>
</dbReference>
<protein>
    <recommendedName>
        <fullName evidence="1">peptide chain release factor N(5)-glutamine methyltransferase</fullName>
        <ecNumber evidence="1">2.1.1.297</ecNumber>
    </recommendedName>
</protein>
<dbReference type="EC" id="2.1.1.297" evidence="1"/>
<dbReference type="Gene3D" id="1.10.8.10">
    <property type="entry name" value="DNA helicase RuvA subunit, C-terminal domain"/>
    <property type="match status" value="1"/>
</dbReference>
<feature type="non-terminal residue" evidence="8">
    <location>
        <position position="1"/>
    </location>
</feature>
<gene>
    <name evidence="8" type="ORF">METZ01_LOCUS96355</name>
</gene>
<dbReference type="Gene3D" id="3.40.50.150">
    <property type="entry name" value="Vaccinia Virus protein VP39"/>
    <property type="match status" value="1"/>
</dbReference>
<evidence type="ECO:0000256" key="3">
    <source>
        <dbReference type="ARBA" id="ARBA00022679"/>
    </source>
</evidence>
<evidence type="ECO:0000313" key="8">
    <source>
        <dbReference type="EMBL" id="SVA43501.1"/>
    </source>
</evidence>
<dbReference type="AlphaFoldDB" id="A0A381VTW8"/>
<dbReference type="Pfam" id="PF05175">
    <property type="entry name" value="MTS"/>
    <property type="match status" value="1"/>
</dbReference>
<dbReference type="EMBL" id="UINC01009713">
    <property type="protein sequence ID" value="SVA43501.1"/>
    <property type="molecule type" value="Genomic_DNA"/>
</dbReference>
<dbReference type="GO" id="GO:0102559">
    <property type="term" value="F:peptide chain release factor N(5)-glutamine methyltransferase activity"/>
    <property type="evidence" value="ECO:0007669"/>
    <property type="project" value="UniProtKB-EC"/>
</dbReference>
<dbReference type="Pfam" id="PF17827">
    <property type="entry name" value="PrmC_N"/>
    <property type="match status" value="1"/>
</dbReference>
<keyword evidence="2" id="KW-0489">Methyltransferase</keyword>
<dbReference type="PANTHER" id="PTHR18895:SF74">
    <property type="entry name" value="MTRF1L RELEASE FACTOR GLUTAMINE METHYLTRANSFERASE"/>
    <property type="match status" value="1"/>
</dbReference>
<dbReference type="NCBIfam" id="TIGR03534">
    <property type="entry name" value="RF_mod_PrmC"/>
    <property type="match status" value="1"/>
</dbReference>
<evidence type="ECO:0000256" key="4">
    <source>
        <dbReference type="ARBA" id="ARBA00022691"/>
    </source>
</evidence>
<evidence type="ECO:0000256" key="1">
    <source>
        <dbReference type="ARBA" id="ARBA00012771"/>
    </source>
</evidence>
<name>A0A381VTW8_9ZZZZ</name>
<keyword evidence="4" id="KW-0949">S-adenosyl-L-methionine</keyword>
<accession>A0A381VTW8</accession>
<sequence>VSIRDSLSFAQKILSSANISEAVIEAELIWMHVLNVSRHDLYLDNFPNVTDLNVKRVHEILSERLTGKPLAYVLGLWKAYDVDLIISPDVLIPRPESEILIERGIEICRSGVFGKSPVVVDVGTGCGSIAINLIRNVPNIQLFATDNSKRALEIAQQNFKRFGLYERITSLYGDLLEPIFILPDLVIANLPYIPSRNIDWLQEEVRWEPRKALDGGNDGLAYFRKIAVQSKSKLNNCRGVFLLEMDPPQIEDVVSMFRAEHPKVKFDVIRDLRGLDRVLEIRIGM</sequence>
<dbReference type="SUPFAM" id="SSF53335">
    <property type="entry name" value="S-adenosyl-L-methionine-dependent methyltransferases"/>
    <property type="match status" value="1"/>
</dbReference>
<evidence type="ECO:0000256" key="5">
    <source>
        <dbReference type="ARBA" id="ARBA00048391"/>
    </source>
</evidence>
<dbReference type="GO" id="GO:0032259">
    <property type="term" value="P:methylation"/>
    <property type="evidence" value="ECO:0007669"/>
    <property type="project" value="UniProtKB-KW"/>
</dbReference>
<dbReference type="InterPro" id="IPR004556">
    <property type="entry name" value="HemK-like"/>
</dbReference>
<evidence type="ECO:0000256" key="2">
    <source>
        <dbReference type="ARBA" id="ARBA00022603"/>
    </source>
</evidence>
<feature type="domain" description="Release factor glutamine methyltransferase N-terminal" evidence="7">
    <location>
        <begin position="7"/>
        <end position="75"/>
    </location>
</feature>
<dbReference type="NCBIfam" id="TIGR00536">
    <property type="entry name" value="hemK_fam"/>
    <property type="match status" value="1"/>
</dbReference>
<reference evidence="8" key="1">
    <citation type="submission" date="2018-05" db="EMBL/GenBank/DDBJ databases">
        <authorList>
            <person name="Lanie J.A."/>
            <person name="Ng W.-L."/>
            <person name="Kazmierczak K.M."/>
            <person name="Andrzejewski T.M."/>
            <person name="Davidsen T.M."/>
            <person name="Wayne K.J."/>
            <person name="Tettelin H."/>
            <person name="Glass J.I."/>
            <person name="Rusch D."/>
            <person name="Podicherti R."/>
            <person name="Tsui H.-C.T."/>
            <person name="Winkler M.E."/>
        </authorList>
    </citation>
    <scope>NUCLEOTIDE SEQUENCE</scope>
</reference>
<keyword evidence="3" id="KW-0808">Transferase</keyword>
<evidence type="ECO:0000259" key="6">
    <source>
        <dbReference type="Pfam" id="PF05175"/>
    </source>
</evidence>
<dbReference type="InterPro" id="IPR007848">
    <property type="entry name" value="Small_mtfrase_dom"/>
</dbReference>
<proteinExistence type="predicted"/>
<dbReference type="PANTHER" id="PTHR18895">
    <property type="entry name" value="HEMK METHYLTRANSFERASE"/>
    <property type="match status" value="1"/>
</dbReference>
<dbReference type="InterPro" id="IPR040758">
    <property type="entry name" value="PrmC_N"/>
</dbReference>
<dbReference type="InterPro" id="IPR019874">
    <property type="entry name" value="RF_methyltr_PrmC"/>
</dbReference>
<dbReference type="InterPro" id="IPR050320">
    <property type="entry name" value="N5-glutamine_MTase"/>
</dbReference>
<evidence type="ECO:0000259" key="7">
    <source>
        <dbReference type="Pfam" id="PF17827"/>
    </source>
</evidence>
<comment type="catalytic activity">
    <reaction evidence="5">
        <text>L-glutaminyl-[peptide chain release factor] + S-adenosyl-L-methionine = N(5)-methyl-L-glutaminyl-[peptide chain release factor] + S-adenosyl-L-homocysteine + H(+)</text>
        <dbReference type="Rhea" id="RHEA:42896"/>
        <dbReference type="Rhea" id="RHEA-COMP:10271"/>
        <dbReference type="Rhea" id="RHEA-COMP:10272"/>
        <dbReference type="ChEBI" id="CHEBI:15378"/>
        <dbReference type="ChEBI" id="CHEBI:30011"/>
        <dbReference type="ChEBI" id="CHEBI:57856"/>
        <dbReference type="ChEBI" id="CHEBI:59789"/>
        <dbReference type="ChEBI" id="CHEBI:61891"/>
        <dbReference type="EC" id="2.1.1.297"/>
    </reaction>
</comment>